<protein>
    <submittedName>
        <fullName evidence="4">NADH-dependent flavin oxidoreductase</fullName>
    </submittedName>
</protein>
<dbReference type="AlphaFoldDB" id="A0A4R5M759"/>
<dbReference type="Pfam" id="PF00724">
    <property type="entry name" value="Oxidored_FMN"/>
    <property type="match status" value="1"/>
</dbReference>
<evidence type="ECO:0000313" key="4">
    <source>
        <dbReference type="EMBL" id="TDG21290.1"/>
    </source>
</evidence>
<dbReference type="GO" id="GO:0010181">
    <property type="term" value="F:FMN binding"/>
    <property type="evidence" value="ECO:0007669"/>
    <property type="project" value="InterPro"/>
</dbReference>
<reference evidence="4 5" key="1">
    <citation type="submission" date="2019-03" db="EMBL/GenBank/DDBJ databases">
        <title>Paraburkholderia sp. 4M-K11, isolated from subtropical forest soil.</title>
        <authorList>
            <person name="Gao Z.-H."/>
            <person name="Qiu L.-H."/>
        </authorList>
    </citation>
    <scope>NUCLEOTIDE SEQUENCE [LARGE SCALE GENOMIC DNA]</scope>
    <source>
        <strain evidence="4 5">4M-K11</strain>
    </source>
</reference>
<organism evidence="4 5">
    <name type="scientific">Paraburkholderia silviterrae</name>
    <dbReference type="NCBI Taxonomy" id="2528715"/>
    <lineage>
        <taxon>Bacteria</taxon>
        <taxon>Pseudomonadati</taxon>
        <taxon>Pseudomonadota</taxon>
        <taxon>Betaproteobacteria</taxon>
        <taxon>Burkholderiales</taxon>
        <taxon>Burkholderiaceae</taxon>
        <taxon>Paraburkholderia</taxon>
    </lineage>
</organism>
<evidence type="ECO:0000313" key="5">
    <source>
        <dbReference type="Proteomes" id="UP000295722"/>
    </source>
</evidence>
<dbReference type="OrthoDB" id="8985337at2"/>
<dbReference type="CDD" id="cd04735">
    <property type="entry name" value="OYE_like_4_FMN"/>
    <property type="match status" value="1"/>
</dbReference>
<accession>A0A4R5M759</accession>
<dbReference type="SUPFAM" id="SSF51395">
    <property type="entry name" value="FMN-linked oxidoreductases"/>
    <property type="match status" value="1"/>
</dbReference>
<dbReference type="EMBL" id="SMRP01000012">
    <property type="protein sequence ID" value="TDG21290.1"/>
    <property type="molecule type" value="Genomic_DNA"/>
</dbReference>
<gene>
    <name evidence="4" type="ORF">EYW47_23355</name>
</gene>
<keyword evidence="5" id="KW-1185">Reference proteome</keyword>
<dbReference type="Proteomes" id="UP000295722">
    <property type="component" value="Unassembled WGS sequence"/>
</dbReference>
<dbReference type="Gene3D" id="3.20.20.70">
    <property type="entry name" value="Aldolase class I"/>
    <property type="match status" value="1"/>
</dbReference>
<feature type="domain" description="NADH:flavin oxidoreductase/NADH oxidase N-terminal" evidence="3">
    <location>
        <begin position="8"/>
        <end position="335"/>
    </location>
</feature>
<keyword evidence="2" id="KW-0560">Oxidoreductase</keyword>
<dbReference type="PANTHER" id="PTHR43656:SF2">
    <property type="entry name" value="BINDING OXIDOREDUCTASE, PUTATIVE (AFU_ORTHOLOGUE AFUA_2G08260)-RELATED"/>
    <property type="match status" value="1"/>
</dbReference>
<evidence type="ECO:0000259" key="3">
    <source>
        <dbReference type="Pfam" id="PF00724"/>
    </source>
</evidence>
<proteinExistence type="predicted"/>
<dbReference type="InterPro" id="IPR013785">
    <property type="entry name" value="Aldolase_TIM"/>
</dbReference>
<evidence type="ECO:0000256" key="1">
    <source>
        <dbReference type="ARBA" id="ARBA00022630"/>
    </source>
</evidence>
<dbReference type="PANTHER" id="PTHR43656">
    <property type="entry name" value="BINDING OXIDOREDUCTASE, PUTATIVE (AFU_ORTHOLOGUE AFUA_2G08260)-RELATED"/>
    <property type="match status" value="1"/>
</dbReference>
<dbReference type="RefSeq" id="WP_133197199.1">
    <property type="nucleotide sequence ID" value="NZ_JBHUCW010000022.1"/>
</dbReference>
<dbReference type="InterPro" id="IPR051799">
    <property type="entry name" value="NADH_flavin_oxidoreductase"/>
</dbReference>
<dbReference type="InterPro" id="IPR001155">
    <property type="entry name" value="OxRdtase_FMN_N"/>
</dbReference>
<dbReference type="GO" id="GO:0016491">
    <property type="term" value="F:oxidoreductase activity"/>
    <property type="evidence" value="ECO:0007669"/>
    <property type="project" value="UniProtKB-KW"/>
</dbReference>
<evidence type="ECO:0000256" key="2">
    <source>
        <dbReference type="ARBA" id="ARBA00023002"/>
    </source>
</evidence>
<name>A0A4R5M759_9BURK</name>
<keyword evidence="1" id="KW-0285">Flavoprotein</keyword>
<comment type="caution">
    <text evidence="4">The sequence shown here is derived from an EMBL/GenBank/DDBJ whole genome shotgun (WGS) entry which is preliminary data.</text>
</comment>
<sequence length="385" mass="41979">MTKTTDTLFEAFSFPNGLTLRNRLVMAPMTTWSSNADETVSDQELAWYRARAGGVGLVLTGCTHVMENGVGFTHEFAAYDDRFIPGLSQLAQAAKSGGAPAVLQIFHAGNKAVRGLIPGGEMVSACATKAPPGPFNDGQHYSRALDHDEILEVIRAFGEATRRAIEAGFDGVELHGAHGFLIQNFLSPLYNQRTDDWGGSLENRMRFPLEVVREVKRVVAARAVRPFLVGYRISPEESGEGSLRIGDACSLMDRLIETGIDYLHVSLYNLLAGKPQDYAGDQTTIEQIVERVGRRVPLIAAGGIGQPEQARKARAVGLPLVAVGRGLATTPDWVELSRMRSNKAIDIALDFSREPAELRIPDKLWDAIKTTAGWFPVRHDALDVA</sequence>